<dbReference type="Proteomes" id="UP000075799">
    <property type="component" value="Unassembled WGS sequence"/>
</dbReference>
<comment type="caution">
    <text evidence="2">The sequence shown here is derived from an EMBL/GenBank/DDBJ whole genome shotgun (WGS) entry which is preliminary data.</text>
</comment>
<evidence type="ECO:0000313" key="3">
    <source>
        <dbReference type="Proteomes" id="UP000075799"/>
    </source>
</evidence>
<name>A0A161PQH6_BDEBC</name>
<evidence type="ECO:0000313" key="2">
    <source>
        <dbReference type="EMBL" id="KYG65140.1"/>
    </source>
</evidence>
<reference evidence="2 3" key="1">
    <citation type="submission" date="2016-03" db="EMBL/GenBank/DDBJ databases">
        <authorList>
            <person name="Ploux O."/>
        </authorList>
    </citation>
    <scope>NUCLEOTIDE SEQUENCE [LARGE SCALE GENOMIC DNA]</scope>
    <source>
        <strain evidence="2 3">EC13</strain>
    </source>
</reference>
<gene>
    <name evidence="2" type="ORF">AZI87_11255</name>
</gene>
<dbReference type="EMBL" id="LUKD01000005">
    <property type="protein sequence ID" value="KYG65140.1"/>
    <property type="molecule type" value="Genomic_DNA"/>
</dbReference>
<feature type="domain" description="PilZ" evidence="1">
    <location>
        <begin position="145"/>
        <end position="217"/>
    </location>
</feature>
<protein>
    <recommendedName>
        <fullName evidence="1">PilZ domain-containing protein</fullName>
    </recommendedName>
</protein>
<dbReference type="Pfam" id="PF07238">
    <property type="entry name" value="PilZ"/>
    <property type="match status" value="1"/>
</dbReference>
<sequence length="220" mass="25494">MNTQIFITGTLTVPNVLKKENSFDCHIIENPYTLRSALQTTQGEKIVVVFLPFLEVRHFDIYAFLQKTIENVKTFFVVSELSAPMKMKLKTFKDFIVLWKTEEAHLAKDIQAYLNGKNLELRQDKREVHERRAMLSPSMLPFGTENRSFQPILGGAFENISLNGSCVKIKAPFYQKKDFITLSYQTKEGEYVNVEGQVRWTKWDEKNQSQELGVQFLTQA</sequence>
<proteinExistence type="predicted"/>
<dbReference type="GO" id="GO:0035438">
    <property type="term" value="F:cyclic-di-GMP binding"/>
    <property type="evidence" value="ECO:0007669"/>
    <property type="project" value="InterPro"/>
</dbReference>
<accession>A0A161PQH6</accession>
<dbReference type="InterPro" id="IPR009875">
    <property type="entry name" value="PilZ_domain"/>
</dbReference>
<organism evidence="2 3">
    <name type="scientific">Bdellovibrio bacteriovorus</name>
    <dbReference type="NCBI Taxonomy" id="959"/>
    <lineage>
        <taxon>Bacteria</taxon>
        <taxon>Pseudomonadati</taxon>
        <taxon>Bdellovibrionota</taxon>
        <taxon>Bdellovibrionia</taxon>
        <taxon>Bdellovibrionales</taxon>
        <taxon>Pseudobdellovibrionaceae</taxon>
        <taxon>Bdellovibrio</taxon>
    </lineage>
</organism>
<dbReference type="OrthoDB" id="5291343at2"/>
<dbReference type="AlphaFoldDB" id="A0A161PQH6"/>
<evidence type="ECO:0000259" key="1">
    <source>
        <dbReference type="Pfam" id="PF07238"/>
    </source>
</evidence>
<dbReference type="RefSeq" id="WP_063206924.1">
    <property type="nucleotide sequence ID" value="NZ_LUKD01000005.1"/>
</dbReference>